<proteinExistence type="predicted"/>
<evidence type="ECO:0000313" key="5">
    <source>
        <dbReference type="EMBL" id="KRO04771.1"/>
    </source>
</evidence>
<protein>
    <recommendedName>
        <fullName evidence="4">HTH hxlR-type domain-containing protein</fullName>
    </recommendedName>
</protein>
<name>A0A0R2M1X6_9LACO</name>
<dbReference type="RefSeq" id="WP_057877646.1">
    <property type="nucleotide sequence ID" value="NZ_JQCA01000024.1"/>
</dbReference>
<dbReference type="PROSITE" id="PS51118">
    <property type="entry name" value="HTH_HXLR"/>
    <property type="match status" value="1"/>
</dbReference>
<dbReference type="PATRIC" id="fig|616990.3.peg.869"/>
<keyword evidence="3" id="KW-0804">Transcription</keyword>
<keyword evidence="1" id="KW-0805">Transcription regulation</keyword>
<dbReference type="SUPFAM" id="SSF46785">
    <property type="entry name" value="Winged helix' DNA-binding domain"/>
    <property type="match status" value="1"/>
</dbReference>
<evidence type="ECO:0000259" key="4">
    <source>
        <dbReference type="PROSITE" id="PS51118"/>
    </source>
</evidence>
<gene>
    <name evidence="5" type="ORF">IV54_GL000796</name>
</gene>
<organism evidence="5 6">
    <name type="scientific">Levilactobacillus paucivorans</name>
    <dbReference type="NCBI Taxonomy" id="616990"/>
    <lineage>
        <taxon>Bacteria</taxon>
        <taxon>Bacillati</taxon>
        <taxon>Bacillota</taxon>
        <taxon>Bacilli</taxon>
        <taxon>Lactobacillales</taxon>
        <taxon>Lactobacillaceae</taxon>
        <taxon>Levilactobacillus</taxon>
    </lineage>
</organism>
<sequence>MPLTQLNLGSELGVEILHHRWYALVLYQLTEDPTEFMDLRQSIRGISTFNLFTTLHKLEDWDLVDAFEDDNYHYQLTSNGAMFHRILHDFESWGNHELTNNLAI</sequence>
<dbReference type="OrthoDB" id="9800966at2"/>
<dbReference type="AlphaFoldDB" id="A0A0R2M1X6"/>
<evidence type="ECO:0000256" key="3">
    <source>
        <dbReference type="ARBA" id="ARBA00023163"/>
    </source>
</evidence>
<evidence type="ECO:0000256" key="2">
    <source>
        <dbReference type="ARBA" id="ARBA00023125"/>
    </source>
</evidence>
<dbReference type="PANTHER" id="PTHR33204:SF18">
    <property type="entry name" value="TRANSCRIPTIONAL REGULATORY PROTEIN"/>
    <property type="match status" value="1"/>
</dbReference>
<dbReference type="InterPro" id="IPR036390">
    <property type="entry name" value="WH_DNA-bd_sf"/>
</dbReference>
<dbReference type="Gene3D" id="1.10.10.10">
    <property type="entry name" value="Winged helix-like DNA-binding domain superfamily/Winged helix DNA-binding domain"/>
    <property type="match status" value="1"/>
</dbReference>
<evidence type="ECO:0000256" key="1">
    <source>
        <dbReference type="ARBA" id="ARBA00023015"/>
    </source>
</evidence>
<reference evidence="5 6" key="1">
    <citation type="journal article" date="2015" name="Genome Announc.">
        <title>Expanding the biotechnology potential of lactobacilli through comparative genomics of 213 strains and associated genera.</title>
        <authorList>
            <person name="Sun Z."/>
            <person name="Harris H.M."/>
            <person name="McCann A."/>
            <person name="Guo C."/>
            <person name="Argimon S."/>
            <person name="Zhang W."/>
            <person name="Yang X."/>
            <person name="Jeffery I.B."/>
            <person name="Cooney J.C."/>
            <person name="Kagawa T.F."/>
            <person name="Liu W."/>
            <person name="Song Y."/>
            <person name="Salvetti E."/>
            <person name="Wrobel A."/>
            <person name="Rasinkangas P."/>
            <person name="Parkhill J."/>
            <person name="Rea M.C."/>
            <person name="O'Sullivan O."/>
            <person name="Ritari J."/>
            <person name="Douillard F.P."/>
            <person name="Paul Ross R."/>
            <person name="Yang R."/>
            <person name="Briner A.E."/>
            <person name="Felis G.E."/>
            <person name="de Vos W.M."/>
            <person name="Barrangou R."/>
            <person name="Klaenhammer T.R."/>
            <person name="Caufield P.W."/>
            <person name="Cui Y."/>
            <person name="Zhang H."/>
            <person name="O'Toole P.W."/>
        </authorList>
    </citation>
    <scope>NUCLEOTIDE SEQUENCE [LARGE SCALE GENOMIC DNA]</scope>
    <source>
        <strain evidence="5 6">DSM 22467</strain>
    </source>
</reference>
<comment type="caution">
    <text evidence="5">The sequence shown here is derived from an EMBL/GenBank/DDBJ whole genome shotgun (WGS) entry which is preliminary data.</text>
</comment>
<feature type="domain" description="HTH hxlR-type" evidence="4">
    <location>
        <begin position="1"/>
        <end position="102"/>
    </location>
</feature>
<keyword evidence="2" id="KW-0238">DNA-binding</keyword>
<dbReference type="EMBL" id="JQCA01000024">
    <property type="protein sequence ID" value="KRO04771.1"/>
    <property type="molecule type" value="Genomic_DNA"/>
</dbReference>
<dbReference type="InterPro" id="IPR002577">
    <property type="entry name" value="HTH_HxlR"/>
</dbReference>
<dbReference type="Pfam" id="PF01638">
    <property type="entry name" value="HxlR"/>
    <property type="match status" value="1"/>
</dbReference>
<dbReference type="PANTHER" id="PTHR33204">
    <property type="entry name" value="TRANSCRIPTIONAL REGULATOR, MARR FAMILY"/>
    <property type="match status" value="1"/>
</dbReference>
<dbReference type="InterPro" id="IPR036388">
    <property type="entry name" value="WH-like_DNA-bd_sf"/>
</dbReference>
<dbReference type="STRING" id="616990.IV54_GL000796"/>
<dbReference type="GO" id="GO:0003677">
    <property type="term" value="F:DNA binding"/>
    <property type="evidence" value="ECO:0007669"/>
    <property type="project" value="UniProtKB-KW"/>
</dbReference>
<keyword evidence="6" id="KW-1185">Reference proteome</keyword>
<evidence type="ECO:0000313" key="6">
    <source>
        <dbReference type="Proteomes" id="UP000051906"/>
    </source>
</evidence>
<accession>A0A0R2M1X6</accession>
<dbReference type="Proteomes" id="UP000051906">
    <property type="component" value="Unassembled WGS sequence"/>
</dbReference>